<organism evidence="2 3">
    <name type="scientific">Scleropages formosus</name>
    <name type="common">Asian bonytongue</name>
    <name type="synonym">Osteoglossum formosum</name>
    <dbReference type="NCBI Taxonomy" id="113540"/>
    <lineage>
        <taxon>Eukaryota</taxon>
        <taxon>Metazoa</taxon>
        <taxon>Chordata</taxon>
        <taxon>Craniata</taxon>
        <taxon>Vertebrata</taxon>
        <taxon>Euteleostomi</taxon>
        <taxon>Actinopterygii</taxon>
        <taxon>Neopterygii</taxon>
        <taxon>Teleostei</taxon>
        <taxon>Osteoglossocephala</taxon>
        <taxon>Osteoglossomorpha</taxon>
        <taxon>Osteoglossiformes</taxon>
        <taxon>Osteoglossidae</taxon>
        <taxon>Scleropages</taxon>
    </lineage>
</organism>
<protein>
    <submittedName>
        <fullName evidence="2">Uncharacterized protein</fullName>
    </submittedName>
</protein>
<dbReference type="EMBL" id="JARO02007070">
    <property type="protein sequence ID" value="KPP64403.1"/>
    <property type="molecule type" value="Genomic_DNA"/>
</dbReference>
<evidence type="ECO:0000313" key="2">
    <source>
        <dbReference type="EMBL" id="KPP64403.1"/>
    </source>
</evidence>
<feature type="compositionally biased region" description="Polar residues" evidence="1">
    <location>
        <begin position="210"/>
        <end position="220"/>
    </location>
</feature>
<feature type="compositionally biased region" description="Polar residues" evidence="1">
    <location>
        <begin position="185"/>
        <end position="198"/>
    </location>
</feature>
<feature type="region of interest" description="Disordered" evidence="1">
    <location>
        <begin position="11"/>
        <end position="73"/>
    </location>
</feature>
<dbReference type="AlphaFoldDB" id="A0A0P7U9U4"/>
<feature type="region of interest" description="Disordered" evidence="1">
    <location>
        <begin position="283"/>
        <end position="317"/>
    </location>
</feature>
<name>A0A0P7U9U4_SCLFO</name>
<evidence type="ECO:0000313" key="3">
    <source>
        <dbReference type="Proteomes" id="UP000034805"/>
    </source>
</evidence>
<comment type="caution">
    <text evidence="2">The sequence shown here is derived from an EMBL/GenBank/DDBJ whole genome shotgun (WGS) entry which is preliminary data.</text>
</comment>
<evidence type="ECO:0000256" key="1">
    <source>
        <dbReference type="SAM" id="MobiDB-lite"/>
    </source>
</evidence>
<gene>
    <name evidence="2" type="ORF">Z043_117256</name>
</gene>
<reference evidence="2 3" key="1">
    <citation type="submission" date="2015-08" db="EMBL/GenBank/DDBJ databases">
        <title>The genome of the Asian arowana (Scleropages formosus).</title>
        <authorList>
            <person name="Tan M.H."/>
            <person name="Gan H.M."/>
            <person name="Croft L.J."/>
            <person name="Austin C.M."/>
        </authorList>
    </citation>
    <scope>NUCLEOTIDE SEQUENCE [LARGE SCALE GENOMIC DNA]</scope>
    <source>
        <strain evidence="2">Aro1</strain>
    </source>
</reference>
<sequence length="441" mass="46855">MVKAVLFLHLAGPSPPQMIKRPTTESFEDWGEKVASEDSSPTVSPHGSPHKGSGGSRSRNPSPVHLLSSSPASETSTKLICAHIGKLDSVGNNNSPVESPLTPGSENCCHVKACADAPSPTYAPMGRRDRTYADIKHSQSSSSSSLVRTAVTRASTLPCSVIQRQLAQDHAAVSVETGGRGSPPFCSSNSQQDLQSPPTHRARASPDALRQTQRSPQRALSSPLCDPPDGDSSIGSCRATETAALVHAEPPRRAQSTDSAYKAVTASTDQGLVVYCVTSGTKYNRHRGPPPTPPGYQGLSLGDMQEEGPRHPHAKPPDYSVALQRSRLLQSPCGPGGPEVMPDILMQAKKPADNPLDSESARRSAARKDGTMPLCCVPLNQAQLPLLGSDNSLYAEGHLRMTLTPVFEEPVALRLEVKKNGIKCCGLRGQGEQLVRESLEP</sequence>
<proteinExistence type="predicted"/>
<dbReference type="Proteomes" id="UP000034805">
    <property type="component" value="Unassembled WGS sequence"/>
</dbReference>
<feature type="region of interest" description="Disordered" evidence="1">
    <location>
        <begin position="172"/>
        <end position="236"/>
    </location>
</feature>
<feature type="compositionally biased region" description="Low complexity" evidence="1">
    <location>
        <begin position="44"/>
        <end position="59"/>
    </location>
</feature>
<accession>A0A0P7U9U4</accession>